<sequence>MQGSAATFRFDQMLGLPTTQADDLAGRIGSRARSRGLALVRQGDPNASYRVLGYLSAAGDDKGTAVSYVWDVMDPNNRRLHRISGFELAGDAGGDPWSGVSSTTLDAIAARTVEALAAWTNLPPPSPAAPQIAAGGTSI</sequence>
<evidence type="ECO:0000313" key="1">
    <source>
        <dbReference type="EMBL" id="ODN71497.1"/>
    </source>
</evidence>
<dbReference type="RefSeq" id="WP_069306167.1">
    <property type="nucleotide sequence ID" value="NZ_MCRJ01000020.1"/>
</dbReference>
<organism evidence="1 2">
    <name type="scientific">Methylobrevis pamukkalensis</name>
    <dbReference type="NCBI Taxonomy" id="1439726"/>
    <lineage>
        <taxon>Bacteria</taxon>
        <taxon>Pseudomonadati</taxon>
        <taxon>Pseudomonadota</taxon>
        <taxon>Alphaproteobacteria</taxon>
        <taxon>Hyphomicrobiales</taxon>
        <taxon>Pleomorphomonadaceae</taxon>
        <taxon>Methylobrevis</taxon>
    </lineage>
</organism>
<reference evidence="1 2" key="1">
    <citation type="submission" date="2016-07" db="EMBL/GenBank/DDBJ databases">
        <title>Draft Genome Sequence of Methylobrevis pamukkalensis PK2.</title>
        <authorList>
            <person name="Vasilenko O.V."/>
            <person name="Doronina N.V."/>
            <person name="Shmareva M.N."/>
            <person name="Tarlachkov S.V."/>
            <person name="Mustakhimov I."/>
            <person name="Trotsenko Y.A."/>
        </authorList>
    </citation>
    <scope>NUCLEOTIDE SEQUENCE [LARGE SCALE GENOMIC DNA]</scope>
    <source>
        <strain evidence="1 2">PK2</strain>
    </source>
</reference>
<dbReference type="Proteomes" id="UP000094622">
    <property type="component" value="Unassembled WGS sequence"/>
</dbReference>
<proteinExistence type="predicted"/>
<dbReference type="AlphaFoldDB" id="A0A1E3H5A3"/>
<evidence type="ECO:0008006" key="3">
    <source>
        <dbReference type="Google" id="ProtNLM"/>
    </source>
</evidence>
<comment type="caution">
    <text evidence="1">The sequence shown here is derived from an EMBL/GenBank/DDBJ whole genome shotgun (WGS) entry which is preliminary data.</text>
</comment>
<name>A0A1E3H5A3_9HYPH</name>
<keyword evidence="2" id="KW-1185">Reference proteome</keyword>
<gene>
    <name evidence="1" type="ORF">A6302_01186</name>
</gene>
<evidence type="ECO:0000313" key="2">
    <source>
        <dbReference type="Proteomes" id="UP000094622"/>
    </source>
</evidence>
<dbReference type="EMBL" id="MCRJ01000020">
    <property type="protein sequence ID" value="ODN71497.1"/>
    <property type="molecule type" value="Genomic_DNA"/>
</dbReference>
<protein>
    <recommendedName>
        <fullName evidence="3">Lipoprotein</fullName>
    </recommendedName>
</protein>
<accession>A0A1E3H5A3</accession>